<evidence type="ECO:0000256" key="6">
    <source>
        <dbReference type="SAM" id="MobiDB-lite"/>
    </source>
</evidence>
<dbReference type="InterPro" id="IPR041243">
    <property type="entry name" value="STI1/HOP_DP"/>
</dbReference>
<evidence type="ECO:0000313" key="9">
    <source>
        <dbReference type="Proteomes" id="UP001202479"/>
    </source>
</evidence>
<reference evidence="8" key="1">
    <citation type="journal article" date="2022" name="DNA Res.">
        <title>Genome analysis of five recently described species of the CUG-Ser clade uncovers Candida theae as a new hybrid lineage with pathogenic potential in the Candida parapsilosis species complex.</title>
        <authorList>
            <person name="Mixao V."/>
            <person name="Del Olmo V."/>
            <person name="Hegedusova E."/>
            <person name="Saus E."/>
            <person name="Pryszcz L."/>
            <person name="Cillingova A."/>
            <person name="Nosek J."/>
            <person name="Gabaldon T."/>
        </authorList>
    </citation>
    <scope>NUCLEOTIDE SEQUENCE</scope>
    <source>
        <strain evidence="8">CBS 10844</strain>
    </source>
</reference>
<comment type="caution">
    <text evidence="8">The sequence shown here is derived from an EMBL/GenBank/DDBJ whole genome shotgun (WGS) entry which is preliminary data.</text>
</comment>
<dbReference type="PANTHER" id="PTHR22904">
    <property type="entry name" value="TPR REPEAT CONTAINING PROTEIN"/>
    <property type="match status" value="1"/>
</dbReference>
<dbReference type="GO" id="GO:0051879">
    <property type="term" value="F:Hsp90 protein binding"/>
    <property type="evidence" value="ECO:0007669"/>
    <property type="project" value="TreeGrafter"/>
</dbReference>
<dbReference type="Pfam" id="PF00515">
    <property type="entry name" value="TPR_1"/>
    <property type="match status" value="1"/>
</dbReference>
<feature type="region of interest" description="Disordered" evidence="6">
    <location>
        <begin position="1"/>
        <end position="33"/>
    </location>
</feature>
<dbReference type="Pfam" id="PF13181">
    <property type="entry name" value="TPR_8"/>
    <property type="match status" value="1"/>
</dbReference>
<dbReference type="InterPro" id="IPR011990">
    <property type="entry name" value="TPR-like_helical_dom_sf"/>
</dbReference>
<feature type="domain" description="STI1" evidence="7">
    <location>
        <begin position="313"/>
        <end position="352"/>
    </location>
</feature>
<keyword evidence="9" id="KW-1185">Reference proteome</keyword>
<dbReference type="PROSITE" id="PS50005">
    <property type="entry name" value="TPR"/>
    <property type="match status" value="2"/>
</dbReference>
<feature type="compositionally biased region" description="Low complexity" evidence="6">
    <location>
        <begin position="12"/>
        <end position="30"/>
    </location>
</feature>
<evidence type="ECO:0000313" key="8">
    <source>
        <dbReference type="EMBL" id="KAI3405387.2"/>
    </source>
</evidence>
<dbReference type="SMART" id="SM00727">
    <property type="entry name" value="STI1"/>
    <property type="match status" value="1"/>
</dbReference>
<dbReference type="EMBL" id="JAHUZD010000037">
    <property type="protein sequence ID" value="KAI3405387.2"/>
    <property type="molecule type" value="Genomic_DNA"/>
</dbReference>
<dbReference type="InterPro" id="IPR006636">
    <property type="entry name" value="STI1_HS-bd"/>
</dbReference>
<evidence type="ECO:0000256" key="5">
    <source>
        <dbReference type="PROSITE-ProRule" id="PRU00339"/>
    </source>
</evidence>
<feature type="compositionally biased region" description="Basic and acidic residues" evidence="6">
    <location>
        <begin position="267"/>
        <end position="278"/>
    </location>
</feature>
<proteinExistence type="predicted"/>
<dbReference type="PANTHER" id="PTHR22904:SF523">
    <property type="entry name" value="STRESS-INDUCED-PHOSPHOPROTEIN 1"/>
    <property type="match status" value="1"/>
</dbReference>
<evidence type="ECO:0000256" key="4">
    <source>
        <dbReference type="ARBA" id="ARBA00022803"/>
    </source>
</evidence>
<accession>A0AAI9SZ02</accession>
<dbReference type="InterPro" id="IPR019734">
    <property type="entry name" value="TPR_rpt"/>
</dbReference>
<comment type="subcellular location">
    <subcellularLocation>
        <location evidence="1">Cytoplasm</location>
    </subcellularLocation>
</comment>
<dbReference type="Gene3D" id="1.25.40.10">
    <property type="entry name" value="Tetratricopeptide repeat domain"/>
    <property type="match status" value="2"/>
</dbReference>
<dbReference type="SMART" id="SM00028">
    <property type="entry name" value="TPR"/>
    <property type="match status" value="6"/>
</dbReference>
<organism evidence="8 9">
    <name type="scientific">Candida oxycetoniae</name>
    <dbReference type="NCBI Taxonomy" id="497107"/>
    <lineage>
        <taxon>Eukaryota</taxon>
        <taxon>Fungi</taxon>
        <taxon>Dikarya</taxon>
        <taxon>Ascomycota</taxon>
        <taxon>Saccharomycotina</taxon>
        <taxon>Pichiomycetes</taxon>
        <taxon>Debaryomycetaceae</taxon>
        <taxon>Candida/Lodderomyces clade</taxon>
        <taxon>Candida</taxon>
    </lineage>
</organism>
<evidence type="ECO:0000256" key="3">
    <source>
        <dbReference type="ARBA" id="ARBA00022737"/>
    </source>
</evidence>
<feature type="repeat" description="TPR" evidence="5">
    <location>
        <begin position="164"/>
        <end position="197"/>
    </location>
</feature>
<feature type="repeat" description="TPR" evidence="5">
    <location>
        <begin position="30"/>
        <end position="63"/>
    </location>
</feature>
<feature type="region of interest" description="Disordered" evidence="6">
    <location>
        <begin position="265"/>
        <end position="296"/>
    </location>
</feature>
<sequence length="364" mass="40680">MSQDTPTKAEQSSTEKISPSTSSAEAPASAEELKQAGNHEYHLRNFSQSISLYNQAYSLSPNIKYLLNRAAAEYESKDYSACISTCANAIEKARDLNASYQDTAKAFARMAKAKKATGDLGGAIECYEKALTEHRTPTVLGELRQTQKEKREKEEKEYINVDKAEEARVLGREYFLAADYASAVKAYSEMIKRNPHDPRGYVNRAVCLMKMVEYEGAVRDCTKAIEVDPGYIKGYIKKGEALVRLKRYGEAEKVLQLGKQLATTHSNAEHLNESKESGFTDSTVPTNPPPQSNASNLNEIDRLLYQCHTSASPDQVMAILSDPIMQSILQQIKDDPNALKEHMKNEEVRRKIEMLIRGGIIKLQ</sequence>
<protein>
    <submittedName>
        <fullName evidence="8">STI1</fullName>
    </submittedName>
</protein>
<dbReference type="GO" id="GO:0005737">
    <property type="term" value="C:cytoplasm"/>
    <property type="evidence" value="ECO:0007669"/>
    <property type="project" value="UniProtKB-SubCell"/>
</dbReference>
<dbReference type="SUPFAM" id="SSF48452">
    <property type="entry name" value="TPR-like"/>
    <property type="match status" value="2"/>
</dbReference>
<dbReference type="AlphaFoldDB" id="A0AAI9SZ02"/>
<name>A0AAI9SZ02_9ASCO</name>
<dbReference type="Gene3D" id="1.10.260.100">
    <property type="match status" value="1"/>
</dbReference>
<feature type="compositionally biased region" description="Polar residues" evidence="6">
    <location>
        <begin position="1"/>
        <end position="11"/>
    </location>
</feature>
<keyword evidence="4 5" id="KW-0802">TPR repeat</keyword>
<dbReference type="Proteomes" id="UP001202479">
    <property type="component" value="Unassembled WGS sequence"/>
</dbReference>
<evidence type="ECO:0000259" key="7">
    <source>
        <dbReference type="SMART" id="SM00727"/>
    </source>
</evidence>
<keyword evidence="3" id="KW-0677">Repeat</keyword>
<dbReference type="FunFam" id="1.10.260.100:FF:000002">
    <property type="entry name" value="Stress-induced-phosphoprotein 1 (Hsp70/Hsp90-organizing)"/>
    <property type="match status" value="1"/>
</dbReference>
<dbReference type="GeneID" id="73379400"/>
<evidence type="ECO:0000256" key="1">
    <source>
        <dbReference type="ARBA" id="ARBA00004496"/>
    </source>
</evidence>
<keyword evidence="2" id="KW-0963">Cytoplasm</keyword>
<evidence type="ECO:0000256" key="2">
    <source>
        <dbReference type="ARBA" id="ARBA00022490"/>
    </source>
</evidence>
<dbReference type="Pfam" id="PF17830">
    <property type="entry name" value="STI1-HOP_DP"/>
    <property type="match status" value="1"/>
</dbReference>
<gene>
    <name evidence="8" type="ORF">KGF56_001783</name>
</gene>
<dbReference type="RefSeq" id="XP_049181132.1">
    <property type="nucleotide sequence ID" value="XM_049322942.1"/>
</dbReference>